<dbReference type="SMART" id="SM01057">
    <property type="entry name" value="Carb_anhydrase"/>
    <property type="match status" value="1"/>
</dbReference>
<proteinExistence type="predicted"/>
<dbReference type="PANTHER" id="PTHR18952:SF208">
    <property type="entry name" value="CARBONIC ANHYDRASE XA-RELATED"/>
    <property type="match status" value="1"/>
</dbReference>
<dbReference type="SUPFAM" id="SSF51069">
    <property type="entry name" value="Carbonic anhydrase"/>
    <property type="match status" value="1"/>
</dbReference>
<dbReference type="InterPro" id="IPR001148">
    <property type="entry name" value="CA_dom"/>
</dbReference>
<organism evidence="3 4">
    <name type="scientific">Fulvivirga kasyanovii</name>
    <dbReference type="NCBI Taxonomy" id="396812"/>
    <lineage>
        <taxon>Bacteria</taxon>
        <taxon>Pseudomonadati</taxon>
        <taxon>Bacteroidota</taxon>
        <taxon>Cytophagia</taxon>
        <taxon>Cytophagales</taxon>
        <taxon>Fulvivirgaceae</taxon>
        <taxon>Fulvivirga</taxon>
    </lineage>
</organism>
<dbReference type="InterPro" id="IPR041891">
    <property type="entry name" value="Alpha_CA_prokaryot-like"/>
</dbReference>
<evidence type="ECO:0000256" key="1">
    <source>
        <dbReference type="SAM" id="MobiDB-lite"/>
    </source>
</evidence>
<name>A0ABW9S0A3_9BACT</name>
<dbReference type="RefSeq" id="WP_155176732.1">
    <property type="nucleotide sequence ID" value="NZ_BAAAFL010000012.1"/>
</dbReference>
<dbReference type="EMBL" id="SMLW01000673">
    <property type="protein sequence ID" value="MTI28835.1"/>
    <property type="molecule type" value="Genomic_DNA"/>
</dbReference>
<dbReference type="Proteomes" id="UP000798808">
    <property type="component" value="Unassembled WGS sequence"/>
</dbReference>
<dbReference type="InterPro" id="IPR023561">
    <property type="entry name" value="Carbonic_anhydrase_a-class"/>
</dbReference>
<evidence type="ECO:0000259" key="2">
    <source>
        <dbReference type="PROSITE" id="PS51144"/>
    </source>
</evidence>
<feature type="region of interest" description="Disordered" evidence="1">
    <location>
        <begin position="25"/>
        <end position="47"/>
    </location>
</feature>
<dbReference type="Gene3D" id="3.10.200.10">
    <property type="entry name" value="Alpha carbonic anhydrase"/>
    <property type="match status" value="1"/>
</dbReference>
<dbReference type="PANTHER" id="PTHR18952">
    <property type="entry name" value="CARBONIC ANHYDRASE"/>
    <property type="match status" value="1"/>
</dbReference>
<dbReference type="PROSITE" id="PS51257">
    <property type="entry name" value="PROKAR_LIPOPROTEIN"/>
    <property type="match status" value="1"/>
</dbReference>
<gene>
    <name evidence="3" type="ORF">E1163_28000</name>
</gene>
<accession>A0ABW9S0A3</accession>
<comment type="caution">
    <text evidence="3">The sequence shown here is derived from an EMBL/GenBank/DDBJ whole genome shotgun (WGS) entry which is preliminary data.</text>
</comment>
<evidence type="ECO:0000313" key="4">
    <source>
        <dbReference type="Proteomes" id="UP000798808"/>
    </source>
</evidence>
<feature type="domain" description="Alpha-carbonic anhydrase" evidence="2">
    <location>
        <begin position="42"/>
        <end position="266"/>
    </location>
</feature>
<protein>
    <submittedName>
        <fullName evidence="3">Carbonic anhydrase family protein</fullName>
    </submittedName>
</protein>
<dbReference type="InterPro" id="IPR036398">
    <property type="entry name" value="CA_dom_sf"/>
</dbReference>
<dbReference type="PROSITE" id="PS51144">
    <property type="entry name" value="ALPHA_CA_2"/>
    <property type="match status" value="1"/>
</dbReference>
<reference evidence="3 4" key="1">
    <citation type="submission" date="2019-02" db="EMBL/GenBank/DDBJ databases">
        <authorList>
            <person name="Goldberg S.R."/>
            <person name="Haltli B.A."/>
            <person name="Correa H."/>
            <person name="Russell K.G."/>
        </authorList>
    </citation>
    <scope>NUCLEOTIDE SEQUENCE [LARGE SCALE GENOMIC DNA]</scope>
    <source>
        <strain evidence="3 4">JCM 16186</strain>
    </source>
</reference>
<dbReference type="Pfam" id="PF00194">
    <property type="entry name" value="Carb_anhydrase"/>
    <property type="match status" value="1"/>
</dbReference>
<dbReference type="CDD" id="cd03124">
    <property type="entry name" value="alpha_CA_prokaryotic_like"/>
    <property type="match status" value="1"/>
</dbReference>
<evidence type="ECO:0000313" key="3">
    <source>
        <dbReference type="EMBL" id="MTI28835.1"/>
    </source>
</evidence>
<keyword evidence="4" id="KW-1185">Reference proteome</keyword>
<sequence>MKRNFLILIAGFAFATSCSTEKKQIEEQQEQQIPTEEANKKKEWSYSGETGPNHWAEFEKGNCGGKFQSPIDILETEADSTLQPLDIHYSTDTKIHEVVNNGHSIQYNFDGGDYITLGGEKYELKQFHFHELSEHTIKGVHFPMVIHLVHVSESGKYAVFAVMAVESEDNSPAFQFLDGYLPLAVDEKKPVNATFNMNDVIPEKEQYYAYTGSLTTPPCTEGVQWFIFKQPLNVSLKMINDLRALMPVNNYRNVQPLNGRVVKESL</sequence>